<dbReference type="PANTHER" id="PTHR37827">
    <property type="entry name" value="TUDOR DOMAIN-CONTAINING PROTEIN"/>
    <property type="match status" value="1"/>
</dbReference>
<dbReference type="Gene3D" id="1.10.30.50">
    <property type="match status" value="1"/>
</dbReference>
<keyword evidence="1" id="KW-0255">Endonuclease</keyword>
<evidence type="ECO:0000313" key="1">
    <source>
        <dbReference type="EMBL" id="MFG6460550.1"/>
    </source>
</evidence>
<dbReference type="GO" id="GO:0004519">
    <property type="term" value="F:endonuclease activity"/>
    <property type="evidence" value="ECO:0007669"/>
    <property type="project" value="UniProtKB-KW"/>
</dbReference>
<dbReference type="Proteomes" id="UP001606302">
    <property type="component" value="Unassembled WGS sequence"/>
</dbReference>
<comment type="caution">
    <text evidence="1">The sequence shown here is derived from an EMBL/GenBank/DDBJ whole genome shotgun (WGS) entry which is preliminary data.</text>
</comment>
<dbReference type="EMBL" id="JBIGHX010000001">
    <property type="protein sequence ID" value="MFG6460550.1"/>
    <property type="molecule type" value="Genomic_DNA"/>
</dbReference>
<organism evidence="1 2">
    <name type="scientific">Pelomonas lactea</name>
    <dbReference type="NCBI Taxonomy" id="3299030"/>
    <lineage>
        <taxon>Bacteria</taxon>
        <taxon>Pseudomonadati</taxon>
        <taxon>Pseudomonadota</taxon>
        <taxon>Betaproteobacteria</taxon>
        <taxon>Burkholderiales</taxon>
        <taxon>Sphaerotilaceae</taxon>
        <taxon>Roseateles</taxon>
    </lineage>
</organism>
<proteinExistence type="predicted"/>
<reference evidence="1 2" key="1">
    <citation type="submission" date="2024-08" db="EMBL/GenBank/DDBJ databases">
        <authorList>
            <person name="Lu H."/>
        </authorList>
    </citation>
    <scope>NUCLEOTIDE SEQUENCE [LARGE SCALE GENOMIC DNA]</scope>
    <source>
        <strain evidence="1 2">DXS20W</strain>
    </source>
</reference>
<protein>
    <submittedName>
        <fullName evidence="1">HNH endonuclease</fullName>
    </submittedName>
</protein>
<keyword evidence="2" id="KW-1185">Reference proteome</keyword>
<dbReference type="PANTHER" id="PTHR37827:SF1">
    <property type="entry name" value="HNH DOMAIN-CONTAINING PROTEIN"/>
    <property type="match status" value="1"/>
</dbReference>
<evidence type="ECO:0000313" key="2">
    <source>
        <dbReference type="Proteomes" id="UP001606302"/>
    </source>
</evidence>
<dbReference type="RefSeq" id="WP_394509358.1">
    <property type="nucleotide sequence ID" value="NZ_JBIGHX010000001.1"/>
</dbReference>
<keyword evidence="1" id="KW-0378">Hydrolase</keyword>
<gene>
    <name evidence="1" type="ORF">ACG04Q_03135</name>
</gene>
<accession>A0ABW7GF16</accession>
<keyword evidence="1" id="KW-0540">Nuclease</keyword>
<name>A0ABW7GF16_9BURK</name>
<sequence length="102" mass="11609">MAPPEPVISVICPLCERPIPPAQRDAHHLVPKSCGGRQTAYLHRVCHRQIHALLTEAELARQYATVEALLAHPPLRAFVDWVRTKPDDFFVATRKSARVRRR</sequence>